<organism evidence="2 3">
    <name type="scientific">Rhodovibrio salinarum</name>
    <dbReference type="NCBI Taxonomy" id="1087"/>
    <lineage>
        <taxon>Bacteria</taxon>
        <taxon>Pseudomonadati</taxon>
        <taxon>Pseudomonadota</taxon>
        <taxon>Alphaproteobacteria</taxon>
        <taxon>Rhodospirillales</taxon>
        <taxon>Rhodovibrionaceae</taxon>
        <taxon>Rhodovibrio</taxon>
    </lineage>
</organism>
<evidence type="ECO:0008006" key="4">
    <source>
        <dbReference type="Google" id="ProtNLM"/>
    </source>
</evidence>
<dbReference type="PROSITE" id="PS51257">
    <property type="entry name" value="PROKAR_LIPOPROTEIN"/>
    <property type="match status" value="1"/>
</dbReference>
<name>A0A934V144_9PROT</name>
<comment type="caution">
    <text evidence="2">The sequence shown here is derived from an EMBL/GenBank/DDBJ whole genome shotgun (WGS) entry which is preliminary data.</text>
</comment>
<dbReference type="EMBL" id="NRRE01000027">
    <property type="protein sequence ID" value="MBK1698336.1"/>
    <property type="molecule type" value="Genomic_DNA"/>
</dbReference>
<keyword evidence="1" id="KW-0732">Signal</keyword>
<dbReference type="AlphaFoldDB" id="A0A934V144"/>
<proteinExistence type="predicted"/>
<keyword evidence="3" id="KW-1185">Reference proteome</keyword>
<accession>A0A934V144</accession>
<evidence type="ECO:0000256" key="1">
    <source>
        <dbReference type="SAM" id="SignalP"/>
    </source>
</evidence>
<dbReference type="Proteomes" id="UP000778970">
    <property type="component" value="Unassembled WGS sequence"/>
</dbReference>
<evidence type="ECO:0000313" key="3">
    <source>
        <dbReference type="Proteomes" id="UP000778970"/>
    </source>
</evidence>
<feature type="chain" id="PRO_5037012535" description="Lipoprotein" evidence="1">
    <location>
        <begin position="22"/>
        <end position="65"/>
    </location>
</feature>
<sequence length="65" mass="7278">MIRSFARLLTLAMLGGTLLVAAGCKEAEQNRVLFHEPGVYKGQKDQGISDETYQELRQRARRQAG</sequence>
<protein>
    <recommendedName>
        <fullName evidence="4">Lipoprotein</fullName>
    </recommendedName>
</protein>
<reference evidence="2" key="1">
    <citation type="submission" date="2017-08" db="EMBL/GenBank/DDBJ databases">
        <authorList>
            <person name="Imhoff J.F."/>
            <person name="Rahn T."/>
            <person name="Kuenzel S."/>
            <person name="Neulinger S.C."/>
        </authorList>
    </citation>
    <scope>NUCLEOTIDE SEQUENCE</scope>
    <source>
        <strain evidence="2">DSM 9154</strain>
    </source>
</reference>
<evidence type="ECO:0000313" key="2">
    <source>
        <dbReference type="EMBL" id="MBK1698336.1"/>
    </source>
</evidence>
<feature type="signal peptide" evidence="1">
    <location>
        <begin position="1"/>
        <end position="21"/>
    </location>
</feature>
<gene>
    <name evidence="2" type="ORF">CKO21_13900</name>
</gene>
<dbReference type="RefSeq" id="WP_027288357.1">
    <property type="nucleotide sequence ID" value="NZ_NRRE01000027.1"/>
</dbReference>
<reference evidence="2" key="2">
    <citation type="journal article" date="2020" name="Microorganisms">
        <title>Osmotic Adaptation and Compatible Solute Biosynthesis of Phototrophic Bacteria as Revealed from Genome Analyses.</title>
        <authorList>
            <person name="Imhoff J.F."/>
            <person name="Rahn T."/>
            <person name="Kunzel S."/>
            <person name="Keller A."/>
            <person name="Neulinger S.C."/>
        </authorList>
    </citation>
    <scope>NUCLEOTIDE SEQUENCE</scope>
    <source>
        <strain evidence="2">DSM 9154</strain>
    </source>
</reference>